<feature type="compositionally biased region" description="Polar residues" evidence="1">
    <location>
        <begin position="132"/>
        <end position="148"/>
    </location>
</feature>
<dbReference type="InterPro" id="IPR055327">
    <property type="entry name" value="TRAF1A/B"/>
</dbReference>
<accession>A0A2G2Z8Y9</accession>
<organism evidence="2 3">
    <name type="scientific">Capsicum annuum</name>
    <name type="common">Capsicum pepper</name>
    <dbReference type="NCBI Taxonomy" id="4072"/>
    <lineage>
        <taxon>Eukaryota</taxon>
        <taxon>Viridiplantae</taxon>
        <taxon>Streptophyta</taxon>
        <taxon>Embryophyta</taxon>
        <taxon>Tracheophyta</taxon>
        <taxon>Spermatophyta</taxon>
        <taxon>Magnoliopsida</taxon>
        <taxon>eudicotyledons</taxon>
        <taxon>Gunneridae</taxon>
        <taxon>Pentapetalae</taxon>
        <taxon>asterids</taxon>
        <taxon>lamiids</taxon>
        <taxon>Solanales</taxon>
        <taxon>Solanaceae</taxon>
        <taxon>Solanoideae</taxon>
        <taxon>Capsiceae</taxon>
        <taxon>Capsicum</taxon>
    </lineage>
</organism>
<proteinExistence type="predicted"/>
<sequence>MNEAGQLVKQLIGQVKHLGEQQAANKVFIFSLRELIDDGERSSILKPSVQSPPRSPQKSTLSDVQSKGNLKISVTSYPILVKSSFSDSPKLTDKSAPEVISAETSVMLMADPLKAVELKDLKKSLQPAPITTEKSPSTQVTTSATAERSISREVPAKLRPLSAPLVTEPRPAVPVVSMVQATQVPPRSVSAAGRFGPDPSPATQSYVPQSLRNAIMGGLVSGSPVGFSQPHSPKGPERTEHSSAGPSSSYGMTNQDTSWNGQKCESSAGHSRSLSHPFVLNHIQDSDMLKPVNGRIHDHLPSELLACTSGSQSQSVLADEFPHLDIINDLLGKELNAFINMFITSN</sequence>
<dbReference type="Proteomes" id="UP000222542">
    <property type="component" value="Unassembled WGS sequence"/>
</dbReference>
<feature type="compositionally biased region" description="Polar residues" evidence="1">
    <location>
        <begin position="48"/>
        <end position="65"/>
    </location>
</feature>
<dbReference type="EMBL" id="AYRZ02000006">
    <property type="protein sequence ID" value="PHT78466.1"/>
    <property type="molecule type" value="Genomic_DNA"/>
</dbReference>
<dbReference type="PANTHER" id="PTHR47477:SF8">
    <property type="entry name" value="TNF RECEPTOR-ASSOCIATED FACTOR HOMOLOG 1A"/>
    <property type="match status" value="1"/>
</dbReference>
<dbReference type="STRING" id="4072.A0A2G2Z8Y9"/>
<dbReference type="AlphaFoldDB" id="A0A2G2Z8Y9"/>
<evidence type="ECO:0000313" key="2">
    <source>
        <dbReference type="EMBL" id="PHT78466.1"/>
    </source>
</evidence>
<feature type="region of interest" description="Disordered" evidence="1">
    <location>
        <begin position="43"/>
        <end position="65"/>
    </location>
</feature>
<dbReference type="PANTHER" id="PTHR47477">
    <property type="entry name" value="TNF RECEPTOR-ASSOCIATED FACTOR HOMOLOG 1A"/>
    <property type="match status" value="1"/>
</dbReference>
<protein>
    <submittedName>
        <fullName evidence="2">Uncharacterized protein</fullName>
    </submittedName>
</protein>
<dbReference type="Gramene" id="PHT78466">
    <property type="protein sequence ID" value="PHT78466"/>
    <property type="gene ID" value="T459_16518"/>
</dbReference>
<name>A0A2G2Z8Y9_CAPAN</name>
<evidence type="ECO:0000256" key="1">
    <source>
        <dbReference type="SAM" id="MobiDB-lite"/>
    </source>
</evidence>
<gene>
    <name evidence="2" type="ORF">T459_16518</name>
</gene>
<feature type="region of interest" description="Disordered" evidence="1">
    <location>
        <begin position="218"/>
        <end position="271"/>
    </location>
</feature>
<reference evidence="2 3" key="2">
    <citation type="journal article" date="2017" name="Genome Biol.">
        <title>New reference genome sequences of hot pepper reveal the massive evolution of plant disease-resistance genes by retroduplication.</title>
        <authorList>
            <person name="Kim S."/>
            <person name="Park J."/>
            <person name="Yeom S.I."/>
            <person name="Kim Y.M."/>
            <person name="Seo E."/>
            <person name="Kim K.T."/>
            <person name="Kim M.S."/>
            <person name="Lee J.M."/>
            <person name="Cheong K."/>
            <person name="Shin H.S."/>
            <person name="Kim S.B."/>
            <person name="Han K."/>
            <person name="Lee J."/>
            <person name="Park M."/>
            <person name="Lee H.A."/>
            <person name="Lee H.Y."/>
            <person name="Lee Y."/>
            <person name="Oh S."/>
            <person name="Lee J.H."/>
            <person name="Choi E."/>
            <person name="Choi E."/>
            <person name="Lee S.E."/>
            <person name="Jeon J."/>
            <person name="Kim H."/>
            <person name="Choi G."/>
            <person name="Song H."/>
            <person name="Lee J."/>
            <person name="Lee S.C."/>
            <person name="Kwon J.K."/>
            <person name="Lee H.Y."/>
            <person name="Koo N."/>
            <person name="Hong Y."/>
            <person name="Kim R.W."/>
            <person name="Kang W.H."/>
            <person name="Huh J.H."/>
            <person name="Kang B.C."/>
            <person name="Yang T.J."/>
            <person name="Lee Y.H."/>
            <person name="Bennetzen J.L."/>
            <person name="Choi D."/>
        </authorList>
    </citation>
    <scope>NUCLEOTIDE SEQUENCE [LARGE SCALE GENOMIC DNA]</scope>
    <source>
        <strain evidence="3">cv. CM334</strain>
    </source>
</reference>
<evidence type="ECO:0000313" key="3">
    <source>
        <dbReference type="Proteomes" id="UP000222542"/>
    </source>
</evidence>
<comment type="caution">
    <text evidence="2">The sequence shown here is derived from an EMBL/GenBank/DDBJ whole genome shotgun (WGS) entry which is preliminary data.</text>
</comment>
<feature type="region of interest" description="Disordered" evidence="1">
    <location>
        <begin position="127"/>
        <end position="150"/>
    </location>
</feature>
<keyword evidence="3" id="KW-1185">Reference proteome</keyword>
<reference evidence="2 3" key="1">
    <citation type="journal article" date="2014" name="Nat. Genet.">
        <title>Genome sequence of the hot pepper provides insights into the evolution of pungency in Capsicum species.</title>
        <authorList>
            <person name="Kim S."/>
            <person name="Park M."/>
            <person name="Yeom S.I."/>
            <person name="Kim Y.M."/>
            <person name="Lee J.M."/>
            <person name="Lee H.A."/>
            <person name="Seo E."/>
            <person name="Choi J."/>
            <person name="Cheong K."/>
            <person name="Kim K.T."/>
            <person name="Jung K."/>
            <person name="Lee G.W."/>
            <person name="Oh S.K."/>
            <person name="Bae C."/>
            <person name="Kim S.B."/>
            <person name="Lee H.Y."/>
            <person name="Kim S.Y."/>
            <person name="Kim M.S."/>
            <person name="Kang B.C."/>
            <person name="Jo Y.D."/>
            <person name="Yang H.B."/>
            <person name="Jeong H.J."/>
            <person name="Kang W.H."/>
            <person name="Kwon J.K."/>
            <person name="Shin C."/>
            <person name="Lim J.Y."/>
            <person name="Park J.H."/>
            <person name="Huh J.H."/>
            <person name="Kim J.S."/>
            <person name="Kim B.D."/>
            <person name="Cohen O."/>
            <person name="Paran I."/>
            <person name="Suh M.C."/>
            <person name="Lee S.B."/>
            <person name="Kim Y.K."/>
            <person name="Shin Y."/>
            <person name="Noh S.J."/>
            <person name="Park J."/>
            <person name="Seo Y.S."/>
            <person name="Kwon S.Y."/>
            <person name="Kim H.A."/>
            <person name="Park J.M."/>
            <person name="Kim H.J."/>
            <person name="Choi S.B."/>
            <person name="Bosland P.W."/>
            <person name="Reeves G."/>
            <person name="Jo S.H."/>
            <person name="Lee B.W."/>
            <person name="Cho H.T."/>
            <person name="Choi H.S."/>
            <person name="Lee M.S."/>
            <person name="Yu Y."/>
            <person name="Do Choi Y."/>
            <person name="Park B.S."/>
            <person name="van Deynze A."/>
            <person name="Ashrafi H."/>
            <person name="Hill T."/>
            <person name="Kim W.T."/>
            <person name="Pai H.S."/>
            <person name="Ahn H.K."/>
            <person name="Yeam I."/>
            <person name="Giovannoni J.J."/>
            <person name="Rose J.K."/>
            <person name="Sorensen I."/>
            <person name="Lee S.J."/>
            <person name="Kim R.W."/>
            <person name="Choi I.Y."/>
            <person name="Choi B.S."/>
            <person name="Lim J.S."/>
            <person name="Lee Y.H."/>
            <person name="Choi D."/>
        </authorList>
    </citation>
    <scope>NUCLEOTIDE SEQUENCE [LARGE SCALE GENOMIC DNA]</scope>
    <source>
        <strain evidence="3">cv. CM334</strain>
    </source>
</reference>
<feature type="compositionally biased region" description="Polar residues" evidence="1">
    <location>
        <begin position="242"/>
        <end position="271"/>
    </location>
</feature>
<dbReference type="OMA" id="CESSAGH"/>